<dbReference type="OrthoDB" id="4990943at2"/>
<reference evidence="3 4" key="1">
    <citation type="submission" date="2015-01" db="EMBL/GenBank/DDBJ databases">
        <title>Draft genome sequence of Leucobacter komagatae strain VKM ST2845.</title>
        <authorList>
            <person name="Karlyshev A.V."/>
            <person name="Kudryashova E.B."/>
        </authorList>
    </citation>
    <scope>NUCLEOTIDE SEQUENCE [LARGE SCALE GENOMIC DNA]</scope>
    <source>
        <strain evidence="3 4">VKM ST2845</strain>
    </source>
</reference>
<sequence>MPITIRRTIALTSSVLAAGLMLSACSAPDAAPDPKASSKVTPEAPAKKPAPGAETSEGFEDGPVDFEAALAERDQFIADQGMPLDGTPLVAQTDAQKEFIGREKAFVESQGQTWSAEAESTYLALAMDACETSILQGHRVTQDTLIVHVGSSPLFQAMLPAEVTGEERRVGERNTAAKMITGVSYLCEADTAHWVEAFNAVYPPSAPGEAPLGG</sequence>
<protein>
    <recommendedName>
        <fullName evidence="5">Lipoprotein</fullName>
    </recommendedName>
</protein>
<dbReference type="EMBL" id="JXSQ01000005">
    <property type="protein sequence ID" value="KIP52965.1"/>
    <property type="molecule type" value="Genomic_DNA"/>
</dbReference>
<evidence type="ECO:0000256" key="1">
    <source>
        <dbReference type="SAM" id="MobiDB-lite"/>
    </source>
</evidence>
<comment type="caution">
    <text evidence="3">The sequence shown here is derived from an EMBL/GenBank/DDBJ whole genome shotgun (WGS) entry which is preliminary data.</text>
</comment>
<keyword evidence="4" id="KW-1185">Reference proteome</keyword>
<dbReference type="Proteomes" id="UP000032120">
    <property type="component" value="Unassembled WGS sequence"/>
</dbReference>
<evidence type="ECO:0008006" key="5">
    <source>
        <dbReference type="Google" id="ProtNLM"/>
    </source>
</evidence>
<keyword evidence="2" id="KW-0732">Signal</keyword>
<evidence type="ECO:0000313" key="4">
    <source>
        <dbReference type="Proteomes" id="UP000032120"/>
    </source>
</evidence>
<gene>
    <name evidence="3" type="ORF">SD72_05530</name>
</gene>
<proteinExistence type="predicted"/>
<name>A0A0D0H725_9MICO</name>
<evidence type="ECO:0000256" key="2">
    <source>
        <dbReference type="SAM" id="SignalP"/>
    </source>
</evidence>
<accession>A0A0D0H725</accession>
<feature type="compositionally biased region" description="Low complexity" evidence="1">
    <location>
        <begin position="27"/>
        <end position="54"/>
    </location>
</feature>
<dbReference type="RefSeq" id="WP_042543448.1">
    <property type="nucleotide sequence ID" value="NZ_JXSQ01000005.1"/>
</dbReference>
<evidence type="ECO:0000313" key="3">
    <source>
        <dbReference type="EMBL" id="KIP52965.1"/>
    </source>
</evidence>
<feature type="signal peptide" evidence="2">
    <location>
        <begin position="1"/>
        <end position="26"/>
    </location>
</feature>
<organism evidence="3 4">
    <name type="scientific">Leucobacter komagatae</name>
    <dbReference type="NCBI Taxonomy" id="55969"/>
    <lineage>
        <taxon>Bacteria</taxon>
        <taxon>Bacillati</taxon>
        <taxon>Actinomycetota</taxon>
        <taxon>Actinomycetes</taxon>
        <taxon>Micrococcales</taxon>
        <taxon>Microbacteriaceae</taxon>
        <taxon>Leucobacter</taxon>
    </lineage>
</organism>
<dbReference type="PROSITE" id="PS51257">
    <property type="entry name" value="PROKAR_LIPOPROTEIN"/>
    <property type="match status" value="1"/>
</dbReference>
<feature type="chain" id="PRO_5038489586" description="Lipoprotein" evidence="2">
    <location>
        <begin position="27"/>
        <end position="214"/>
    </location>
</feature>
<feature type="region of interest" description="Disordered" evidence="1">
    <location>
        <begin position="27"/>
        <end position="61"/>
    </location>
</feature>
<dbReference type="AlphaFoldDB" id="A0A0D0H725"/>